<keyword evidence="2" id="KW-0378">Hydrolase</keyword>
<dbReference type="Pfam" id="PF03372">
    <property type="entry name" value="Exo_endo_phos"/>
    <property type="match status" value="1"/>
</dbReference>
<dbReference type="Gene3D" id="3.60.10.10">
    <property type="entry name" value="Endonuclease/exonuclease/phosphatase"/>
    <property type="match status" value="1"/>
</dbReference>
<evidence type="ECO:0000313" key="2">
    <source>
        <dbReference type="EMBL" id="MDO1450453.1"/>
    </source>
</evidence>
<name>A0ABT8REC7_9BACT</name>
<protein>
    <submittedName>
        <fullName evidence="2">Endonuclease/exonuclease/phosphatase family protein</fullName>
    </submittedName>
</protein>
<organism evidence="2 3">
    <name type="scientific">Rhodocytophaga aerolata</name>
    <dbReference type="NCBI Taxonomy" id="455078"/>
    <lineage>
        <taxon>Bacteria</taxon>
        <taxon>Pseudomonadati</taxon>
        <taxon>Bacteroidota</taxon>
        <taxon>Cytophagia</taxon>
        <taxon>Cytophagales</taxon>
        <taxon>Rhodocytophagaceae</taxon>
        <taxon>Rhodocytophaga</taxon>
    </lineage>
</organism>
<dbReference type="SUPFAM" id="SSF56219">
    <property type="entry name" value="DNase I-like"/>
    <property type="match status" value="1"/>
</dbReference>
<keyword evidence="2" id="KW-0540">Nuclease</keyword>
<dbReference type="PANTHER" id="PTHR12121">
    <property type="entry name" value="CARBON CATABOLITE REPRESSOR PROTEIN 4"/>
    <property type="match status" value="1"/>
</dbReference>
<dbReference type="InterPro" id="IPR036691">
    <property type="entry name" value="Endo/exonu/phosph_ase_sf"/>
</dbReference>
<dbReference type="EMBL" id="JAUKPO010000030">
    <property type="protein sequence ID" value="MDO1450453.1"/>
    <property type="molecule type" value="Genomic_DNA"/>
</dbReference>
<dbReference type="CDD" id="cd09083">
    <property type="entry name" value="EEP-1"/>
    <property type="match status" value="1"/>
</dbReference>
<proteinExistence type="predicted"/>
<dbReference type="Proteomes" id="UP001168528">
    <property type="component" value="Unassembled WGS sequence"/>
</dbReference>
<comment type="caution">
    <text evidence="2">The sequence shown here is derived from an EMBL/GenBank/DDBJ whole genome shotgun (WGS) entry which is preliminary data.</text>
</comment>
<dbReference type="PANTHER" id="PTHR12121:SF36">
    <property type="entry name" value="ENDONUCLEASE_EXONUCLEASE_PHOSPHATASE DOMAIN-CONTAINING PROTEIN"/>
    <property type="match status" value="1"/>
</dbReference>
<feature type="domain" description="Endonuclease/exonuclease/phosphatase" evidence="1">
    <location>
        <begin position="13"/>
        <end position="256"/>
    </location>
</feature>
<accession>A0ABT8REC7</accession>
<dbReference type="InterPro" id="IPR005135">
    <property type="entry name" value="Endo/exonuclease/phosphatase"/>
</dbReference>
<gene>
    <name evidence="2" type="ORF">Q0590_29530</name>
</gene>
<dbReference type="InterPro" id="IPR050410">
    <property type="entry name" value="CCR4/nocturin_mRNA_transcr"/>
</dbReference>
<keyword evidence="3" id="KW-1185">Reference proteome</keyword>
<keyword evidence="2" id="KW-0255">Endonuclease</keyword>
<dbReference type="RefSeq" id="WP_302041253.1">
    <property type="nucleotide sequence ID" value="NZ_JAUKPO010000030.1"/>
</dbReference>
<evidence type="ECO:0000259" key="1">
    <source>
        <dbReference type="Pfam" id="PF03372"/>
    </source>
</evidence>
<sequence>MSKTANTPLIRVMSYNIRFDNPQDGDNKWEFRRERVANLIRFHQPDLIGIQEAMIDQIYFLSAYLPEYEWYGVGREDGKHQGEFSPVFYRKSRFALLDKGTFWLSPVADQPSKGWDADIFRVCSWVHLQDLESKKMFYHFNTHLDHLGKQARKESALLLQKRLINVSANTPAVLTGDFNDPPDSDFYRAITVDNLMLDAKMYSLLPHYGPEGTWATFDVQTGIGNQIDFIFVSPQVKVLRHAALSDSLDFKYPSDHLPIMADIHIQPV</sequence>
<evidence type="ECO:0000313" key="3">
    <source>
        <dbReference type="Proteomes" id="UP001168528"/>
    </source>
</evidence>
<dbReference type="GO" id="GO:0004519">
    <property type="term" value="F:endonuclease activity"/>
    <property type="evidence" value="ECO:0007669"/>
    <property type="project" value="UniProtKB-KW"/>
</dbReference>
<reference evidence="2" key="1">
    <citation type="submission" date="2023-07" db="EMBL/GenBank/DDBJ databases">
        <title>The genome sequence of Rhodocytophaga aerolata KACC 12507.</title>
        <authorList>
            <person name="Zhang X."/>
        </authorList>
    </citation>
    <scope>NUCLEOTIDE SEQUENCE</scope>
    <source>
        <strain evidence="2">KACC 12507</strain>
    </source>
</reference>